<dbReference type="AlphaFoldDB" id="A0A2R4TFC9"/>
<name>A0A2R4TFC9_9ACTN</name>
<dbReference type="SUPFAM" id="SSF51430">
    <property type="entry name" value="NAD(P)-linked oxidoreductase"/>
    <property type="match status" value="1"/>
</dbReference>
<dbReference type="PANTHER" id="PTHR43625:SF40">
    <property type="entry name" value="ALDO-KETO REDUCTASE YAKC [NADP(+)]"/>
    <property type="match status" value="1"/>
</dbReference>
<organism evidence="3 4">
    <name type="scientific">Streptomyces lunaelactis</name>
    <dbReference type="NCBI Taxonomy" id="1535768"/>
    <lineage>
        <taxon>Bacteria</taxon>
        <taxon>Bacillati</taxon>
        <taxon>Actinomycetota</taxon>
        <taxon>Actinomycetes</taxon>
        <taxon>Kitasatosporales</taxon>
        <taxon>Streptomycetaceae</taxon>
        <taxon>Streptomyces</taxon>
    </lineage>
</organism>
<protein>
    <submittedName>
        <fullName evidence="3">Oxidoreductase</fullName>
    </submittedName>
</protein>
<dbReference type="CDD" id="cd19088">
    <property type="entry name" value="AKR_AKR13B1"/>
    <property type="match status" value="1"/>
</dbReference>
<feature type="domain" description="NADP-dependent oxidoreductase" evidence="2">
    <location>
        <begin position="24"/>
        <end position="291"/>
    </location>
</feature>
<proteinExistence type="predicted"/>
<keyword evidence="1" id="KW-0560">Oxidoreductase</keyword>
<gene>
    <name evidence="3" type="ORF">SLUN_36030</name>
</gene>
<accession>A0A2R4TFC9</accession>
<dbReference type="PRINTS" id="PR00069">
    <property type="entry name" value="ALDKETRDTASE"/>
</dbReference>
<sequence>MSDHLHVIESAGSYALGPWHVRRVGYGAMQLAGDNVFGPPRDRDEALRVLRAAVDSGVNHIDTAQYYGPSVVNELIREALRPYPADLAIVSKVAARRDAAGAVLPFDEPHQLRQGIEENLTTLGISHLAAVNLRMMDQSTPGKRFDSQLAALIQAREEGLVDGIGLSNISKRHLLRALEQTEVACVQNLFNLADQSSLDVLQECTNRGIAFVPFCPLGWPQGVQNHILTSPALAALGNRLQATPAQIALAWLLDLAPNILLIPGTRTRAHLAENLDAAGVQLDEASKAELARHFPATR</sequence>
<dbReference type="RefSeq" id="WP_108155137.1">
    <property type="nucleotide sequence ID" value="NZ_CP026304.1"/>
</dbReference>
<dbReference type="GO" id="GO:0016491">
    <property type="term" value="F:oxidoreductase activity"/>
    <property type="evidence" value="ECO:0007669"/>
    <property type="project" value="UniProtKB-KW"/>
</dbReference>
<dbReference type="PANTHER" id="PTHR43625">
    <property type="entry name" value="AFLATOXIN B1 ALDEHYDE REDUCTASE"/>
    <property type="match status" value="1"/>
</dbReference>
<evidence type="ECO:0000313" key="3">
    <source>
        <dbReference type="EMBL" id="AVZ77848.1"/>
    </source>
</evidence>
<dbReference type="Pfam" id="PF00248">
    <property type="entry name" value="Aldo_ket_red"/>
    <property type="match status" value="1"/>
</dbReference>
<dbReference type="GO" id="GO:0005737">
    <property type="term" value="C:cytoplasm"/>
    <property type="evidence" value="ECO:0007669"/>
    <property type="project" value="TreeGrafter"/>
</dbReference>
<keyword evidence="4" id="KW-1185">Reference proteome</keyword>
<dbReference type="NCBIfam" id="NF007695">
    <property type="entry name" value="PRK10376.1"/>
    <property type="match status" value="1"/>
</dbReference>
<dbReference type="EMBL" id="CP026304">
    <property type="protein sequence ID" value="AVZ77848.1"/>
    <property type="molecule type" value="Genomic_DNA"/>
</dbReference>
<dbReference type="GeneID" id="55660660"/>
<evidence type="ECO:0000259" key="2">
    <source>
        <dbReference type="Pfam" id="PF00248"/>
    </source>
</evidence>
<dbReference type="KEGG" id="slk:SLUN_36030"/>
<dbReference type="OrthoDB" id="9768793at2"/>
<evidence type="ECO:0000256" key="1">
    <source>
        <dbReference type="ARBA" id="ARBA00023002"/>
    </source>
</evidence>
<dbReference type="Proteomes" id="UP000244201">
    <property type="component" value="Chromosome"/>
</dbReference>
<dbReference type="InterPro" id="IPR020471">
    <property type="entry name" value="AKR"/>
</dbReference>
<dbReference type="InterPro" id="IPR050791">
    <property type="entry name" value="Aldo-Keto_reductase"/>
</dbReference>
<dbReference type="InterPro" id="IPR036812">
    <property type="entry name" value="NAD(P)_OxRdtase_dom_sf"/>
</dbReference>
<dbReference type="Gene3D" id="3.20.20.100">
    <property type="entry name" value="NADP-dependent oxidoreductase domain"/>
    <property type="match status" value="1"/>
</dbReference>
<dbReference type="InterPro" id="IPR023210">
    <property type="entry name" value="NADP_OxRdtase_dom"/>
</dbReference>
<reference evidence="3 4" key="1">
    <citation type="submission" date="2018-01" db="EMBL/GenBank/DDBJ databases">
        <title>Complete genome sequence of Streptomyces lunaelactis MM109T, a Ferroverdin A producer isolated from cave moonmilk deposits.</title>
        <authorList>
            <person name="Naome A."/>
            <person name="Martinet L."/>
            <person name="Maciejewska M."/>
            <person name="Anderssen S."/>
            <person name="Adam D."/>
            <person name="Tenconi E."/>
            <person name="Deflandre B."/>
            <person name="Arguelles-Arias A."/>
            <person name="Calusinska M."/>
            <person name="Copieters W."/>
            <person name="Karim L."/>
            <person name="Hanikenne M."/>
            <person name="Baurain D."/>
            <person name="van Wezel G."/>
            <person name="Smargiasso N."/>
            <person name="de Pauw E."/>
            <person name="Delfosse P."/>
            <person name="Rigali S."/>
        </authorList>
    </citation>
    <scope>NUCLEOTIDE SEQUENCE [LARGE SCALE GENOMIC DNA]</scope>
    <source>
        <strain evidence="3 4">MM109</strain>
    </source>
</reference>
<evidence type="ECO:0000313" key="4">
    <source>
        <dbReference type="Proteomes" id="UP000244201"/>
    </source>
</evidence>